<dbReference type="Proteomes" id="UP000307956">
    <property type="component" value="Unassembled WGS sequence"/>
</dbReference>
<feature type="active site" description="Proton donor" evidence="2">
    <location>
        <position position="53"/>
    </location>
</feature>
<dbReference type="PANTHER" id="PTHR35561">
    <property type="entry name" value="RNA 2',3'-CYCLIC PHOSPHODIESTERASE"/>
    <property type="match status" value="1"/>
</dbReference>
<dbReference type="EMBL" id="SSOD01000019">
    <property type="protein sequence ID" value="THF56922.1"/>
    <property type="molecule type" value="Genomic_DNA"/>
</dbReference>
<comment type="similarity">
    <text evidence="2">Belongs to the 2H phosphoesterase superfamily. ThpR family.</text>
</comment>
<proteinExistence type="inferred from homology"/>
<reference evidence="3 4" key="1">
    <citation type="submission" date="2019-04" db="EMBL/GenBank/DDBJ databases">
        <title>Azoarcus rhizosphaerae sp. nov. isolated from rhizosphere of Ficus religiosa.</title>
        <authorList>
            <person name="Lin S.-Y."/>
            <person name="Hameed A."/>
            <person name="Hsu Y.-H."/>
            <person name="Young C.-C."/>
        </authorList>
    </citation>
    <scope>NUCLEOTIDE SEQUENCE [LARGE SCALE GENOMIC DNA]</scope>
    <source>
        <strain evidence="3 4">CC-YHH848</strain>
    </source>
</reference>
<dbReference type="AlphaFoldDB" id="A0A4S4ADS0"/>
<protein>
    <recommendedName>
        <fullName evidence="2">RNA 2',3'-cyclic phosphodiesterase</fullName>
        <shortName evidence="2">RNA 2',3'-CPDase</shortName>
        <ecNumber evidence="2">3.1.4.58</ecNumber>
    </recommendedName>
</protein>
<evidence type="ECO:0000313" key="4">
    <source>
        <dbReference type="Proteomes" id="UP000307956"/>
    </source>
</evidence>
<dbReference type="Gene3D" id="3.90.1140.10">
    <property type="entry name" value="Cyclic phosphodiesterase"/>
    <property type="match status" value="1"/>
</dbReference>
<dbReference type="InterPro" id="IPR004175">
    <property type="entry name" value="RNA_CPDase"/>
</dbReference>
<evidence type="ECO:0000313" key="3">
    <source>
        <dbReference type="EMBL" id="THF56922.1"/>
    </source>
</evidence>
<accession>A0A4S4ADS0</accession>
<comment type="function">
    <text evidence="2">Hydrolyzes RNA 2',3'-cyclic phosphodiester to an RNA 2'-phosphomonoester.</text>
</comment>
<dbReference type="EC" id="3.1.4.58" evidence="2"/>
<gene>
    <name evidence="3" type="primary">thpR</name>
    <name evidence="3" type="ORF">E6O51_18905</name>
</gene>
<evidence type="ECO:0000256" key="1">
    <source>
        <dbReference type="ARBA" id="ARBA00022801"/>
    </source>
</evidence>
<dbReference type="GO" id="GO:0004113">
    <property type="term" value="F:2',3'-cyclic-nucleotide 3'-phosphodiesterase activity"/>
    <property type="evidence" value="ECO:0007669"/>
    <property type="project" value="InterPro"/>
</dbReference>
<feature type="short sequence motif" description="HXTX 1" evidence="2">
    <location>
        <begin position="53"/>
        <end position="56"/>
    </location>
</feature>
<organism evidence="3 4">
    <name type="scientific">Pseudothauera rhizosphaerae</name>
    <dbReference type="NCBI Taxonomy" id="2565932"/>
    <lineage>
        <taxon>Bacteria</taxon>
        <taxon>Pseudomonadati</taxon>
        <taxon>Pseudomonadota</taxon>
        <taxon>Betaproteobacteria</taxon>
        <taxon>Rhodocyclales</taxon>
        <taxon>Zoogloeaceae</taxon>
        <taxon>Pseudothauera</taxon>
    </lineage>
</organism>
<dbReference type="GO" id="GO:0008664">
    <property type="term" value="F:RNA 2',3'-cyclic 3'-phosphodiesterase activity"/>
    <property type="evidence" value="ECO:0007669"/>
    <property type="project" value="UniProtKB-EC"/>
</dbReference>
<keyword evidence="1 2" id="KW-0378">Hydrolase</keyword>
<feature type="active site" description="Proton acceptor" evidence="2">
    <location>
        <position position="133"/>
    </location>
</feature>
<comment type="catalytic activity">
    <reaction evidence="2">
        <text>a 3'-end 2',3'-cyclophospho-ribonucleotide-RNA + H2O = a 3'-end 2'-phospho-ribonucleotide-RNA + H(+)</text>
        <dbReference type="Rhea" id="RHEA:11828"/>
        <dbReference type="Rhea" id="RHEA-COMP:10464"/>
        <dbReference type="Rhea" id="RHEA-COMP:17353"/>
        <dbReference type="ChEBI" id="CHEBI:15377"/>
        <dbReference type="ChEBI" id="CHEBI:15378"/>
        <dbReference type="ChEBI" id="CHEBI:83064"/>
        <dbReference type="ChEBI" id="CHEBI:173113"/>
        <dbReference type="EC" id="3.1.4.58"/>
    </reaction>
</comment>
<dbReference type="HAMAP" id="MF_01940">
    <property type="entry name" value="RNA_CPDase"/>
    <property type="match status" value="1"/>
</dbReference>
<dbReference type="OrthoDB" id="7061261at2"/>
<dbReference type="NCBIfam" id="TIGR02258">
    <property type="entry name" value="2_5_ligase"/>
    <property type="match status" value="1"/>
</dbReference>
<dbReference type="Pfam" id="PF13563">
    <property type="entry name" value="2_5_RNA_ligase2"/>
    <property type="match status" value="1"/>
</dbReference>
<sequence>MAGVNASAAPPPPTERLFLALWPDRRLRSALARARDAWHWPPGARRVRTDKLHLTLHFIGAVARDRVPALADALAVPFSPFELELTRSAPWPRGLAVLEAEAVPPPLAALHAALAGVLRRAGLPVEARPFRPHLTLARRAPGARPPEKPAALRWAVSGYVLAASDLGADGGYRVLARYPAAEAAQ</sequence>
<keyword evidence="4" id="KW-1185">Reference proteome</keyword>
<evidence type="ECO:0000256" key="2">
    <source>
        <dbReference type="HAMAP-Rule" id="MF_01940"/>
    </source>
</evidence>
<dbReference type="SUPFAM" id="SSF55144">
    <property type="entry name" value="LigT-like"/>
    <property type="match status" value="1"/>
</dbReference>
<dbReference type="PANTHER" id="PTHR35561:SF1">
    <property type="entry name" value="RNA 2',3'-CYCLIC PHOSPHODIESTERASE"/>
    <property type="match status" value="1"/>
</dbReference>
<dbReference type="InterPro" id="IPR009097">
    <property type="entry name" value="Cyclic_Pdiesterase"/>
</dbReference>
<feature type="short sequence motif" description="HXTX 2" evidence="2">
    <location>
        <begin position="133"/>
        <end position="136"/>
    </location>
</feature>
<name>A0A4S4ADS0_9RHOO</name>
<comment type="caution">
    <text evidence="3">The sequence shown here is derived from an EMBL/GenBank/DDBJ whole genome shotgun (WGS) entry which is preliminary data.</text>
</comment>